<evidence type="ECO:0000256" key="1">
    <source>
        <dbReference type="ARBA" id="ARBA00001946"/>
    </source>
</evidence>
<gene>
    <name evidence="4" type="ORF">BleG1_1339</name>
</gene>
<evidence type="ECO:0000313" key="5">
    <source>
        <dbReference type="Proteomes" id="UP000027142"/>
    </source>
</evidence>
<dbReference type="AlphaFoldDB" id="A0A060LUT6"/>
<dbReference type="RefSeq" id="WP_038478580.1">
    <property type="nucleotide sequence ID" value="NZ_CP003923.1"/>
</dbReference>
<feature type="domain" description="Nudix hydrolase" evidence="3">
    <location>
        <begin position="1"/>
        <end position="130"/>
    </location>
</feature>
<organism evidence="4 5">
    <name type="scientific">Shouchella lehensis G1</name>
    <dbReference type="NCBI Taxonomy" id="1246626"/>
    <lineage>
        <taxon>Bacteria</taxon>
        <taxon>Bacillati</taxon>
        <taxon>Bacillota</taxon>
        <taxon>Bacilli</taxon>
        <taxon>Bacillales</taxon>
        <taxon>Bacillaceae</taxon>
        <taxon>Shouchella</taxon>
    </lineage>
</organism>
<dbReference type="KEGG" id="ble:BleG1_1339"/>
<reference evidence="4 5" key="1">
    <citation type="journal article" date="2014" name="Gene">
        <title>A comparative genomic analysis of the alkalitolerant soil bacterium Bacillus lehensis G1.</title>
        <authorList>
            <person name="Noor Y.M."/>
            <person name="Samsulrizal N.H."/>
            <person name="Jema'on N.A."/>
            <person name="Low K.O."/>
            <person name="Ramli A.N."/>
            <person name="Alias N.I."/>
            <person name="Damis S.I."/>
            <person name="Fuzi S.F."/>
            <person name="Isa M.N."/>
            <person name="Murad A.M."/>
            <person name="Raih M.F."/>
            <person name="Bakar F.D."/>
            <person name="Najimudin N."/>
            <person name="Mahadi N.M."/>
            <person name="Illias R.M."/>
        </authorList>
    </citation>
    <scope>NUCLEOTIDE SEQUENCE [LARGE SCALE GENOMIC DNA]</scope>
    <source>
        <strain evidence="4 5">G1</strain>
    </source>
</reference>
<dbReference type="PANTHER" id="PTHR43046:SF14">
    <property type="entry name" value="MUTT_NUDIX FAMILY PROTEIN"/>
    <property type="match status" value="1"/>
</dbReference>
<dbReference type="InterPro" id="IPR000086">
    <property type="entry name" value="NUDIX_hydrolase_dom"/>
</dbReference>
<accession>A0A060LUT6</accession>
<dbReference type="HOGENOM" id="CLU_037162_18_9_9"/>
<evidence type="ECO:0000259" key="3">
    <source>
        <dbReference type="PROSITE" id="PS51462"/>
    </source>
</evidence>
<evidence type="ECO:0000313" key="4">
    <source>
        <dbReference type="EMBL" id="AIC93922.1"/>
    </source>
</evidence>
<dbReference type="InterPro" id="IPR015797">
    <property type="entry name" value="NUDIX_hydrolase-like_dom_sf"/>
</dbReference>
<dbReference type="eggNOG" id="COG1051">
    <property type="taxonomic scope" value="Bacteria"/>
</dbReference>
<dbReference type="Proteomes" id="UP000027142">
    <property type="component" value="Chromosome"/>
</dbReference>
<dbReference type="STRING" id="1246626.BleG1_1339"/>
<dbReference type="PRINTS" id="PR00502">
    <property type="entry name" value="NUDIXFAMILY"/>
</dbReference>
<dbReference type="PANTHER" id="PTHR43046">
    <property type="entry name" value="GDP-MANNOSE MANNOSYL HYDROLASE"/>
    <property type="match status" value="1"/>
</dbReference>
<protein>
    <submittedName>
        <fullName evidence="4">NUDIX hydrolase</fullName>
    </submittedName>
</protein>
<dbReference type="PROSITE" id="PS51462">
    <property type="entry name" value="NUDIX"/>
    <property type="match status" value="1"/>
</dbReference>
<comment type="cofactor">
    <cofactor evidence="1">
        <name>Mg(2+)</name>
        <dbReference type="ChEBI" id="CHEBI:18420"/>
    </cofactor>
</comment>
<dbReference type="InterPro" id="IPR020476">
    <property type="entry name" value="Nudix_hydrolase"/>
</dbReference>
<proteinExistence type="predicted"/>
<keyword evidence="2 4" id="KW-0378">Hydrolase</keyword>
<dbReference type="SUPFAM" id="SSF55811">
    <property type="entry name" value="Nudix"/>
    <property type="match status" value="1"/>
</dbReference>
<keyword evidence="5" id="KW-1185">Reference proteome</keyword>
<dbReference type="Gene3D" id="3.90.79.10">
    <property type="entry name" value="Nucleoside Triphosphate Pyrophosphohydrolase"/>
    <property type="match status" value="1"/>
</dbReference>
<dbReference type="OrthoDB" id="511483at2"/>
<name>A0A060LUT6_9BACI</name>
<dbReference type="CDD" id="cd04669">
    <property type="entry name" value="NUDIX_Hydrolase"/>
    <property type="match status" value="1"/>
</dbReference>
<evidence type="ECO:0000256" key="2">
    <source>
        <dbReference type="ARBA" id="ARBA00022801"/>
    </source>
</evidence>
<dbReference type="EMBL" id="CP003923">
    <property type="protein sequence ID" value="AIC93922.1"/>
    <property type="molecule type" value="Genomic_DNA"/>
</dbReference>
<sequence>MRSRGSAVLIKNQSVALVKRVYSNHTYYVFPGGGVEKGETLEEATIREALEELNVDIRIERLLITIFYHGTQYFFLASILEGDIAIGKGNEYRDKERKRGTYEPMWIPLNQLPSIDVRPKEVRHYIKQIWRSFI</sequence>
<dbReference type="Pfam" id="PF00293">
    <property type="entry name" value="NUDIX"/>
    <property type="match status" value="1"/>
</dbReference>
<dbReference type="GO" id="GO:0016787">
    <property type="term" value="F:hydrolase activity"/>
    <property type="evidence" value="ECO:0007669"/>
    <property type="project" value="UniProtKB-KW"/>
</dbReference>
<dbReference type="PATRIC" id="fig|1246626.3.peg.1329"/>